<keyword evidence="1 2" id="KW-0732">Signal</keyword>
<dbReference type="InterPro" id="IPR006652">
    <property type="entry name" value="Kelch_1"/>
</dbReference>
<proteinExistence type="predicted"/>
<evidence type="ECO:0000259" key="3">
    <source>
        <dbReference type="PROSITE" id="PS50022"/>
    </source>
</evidence>
<feature type="domain" description="F5/8 type C" evidence="3">
    <location>
        <begin position="44"/>
        <end position="194"/>
    </location>
</feature>
<dbReference type="CDD" id="cd02851">
    <property type="entry name" value="E_set_GO_C"/>
    <property type="match status" value="1"/>
</dbReference>
<feature type="domain" description="F5/8 type C" evidence="3">
    <location>
        <begin position="205"/>
        <end position="302"/>
    </location>
</feature>
<evidence type="ECO:0000256" key="1">
    <source>
        <dbReference type="ARBA" id="ARBA00022729"/>
    </source>
</evidence>
<dbReference type="InterPro" id="IPR013783">
    <property type="entry name" value="Ig-like_fold"/>
</dbReference>
<dbReference type="Pfam" id="PF09118">
    <property type="entry name" value="GO-like_E_set"/>
    <property type="match status" value="1"/>
</dbReference>
<dbReference type="EMBL" id="JAGHQL010000052">
    <property type="protein sequence ID" value="KAH0542516.1"/>
    <property type="molecule type" value="Genomic_DNA"/>
</dbReference>
<dbReference type="SUPFAM" id="SSF49785">
    <property type="entry name" value="Galactose-binding domain-like"/>
    <property type="match status" value="2"/>
</dbReference>
<dbReference type="InterPro" id="IPR009880">
    <property type="entry name" value="Glyoxal_oxidase_N"/>
</dbReference>
<gene>
    <name evidence="4" type="ORF">FGG08_003112</name>
</gene>
<dbReference type="InterPro" id="IPR014756">
    <property type="entry name" value="Ig_E-set"/>
</dbReference>
<dbReference type="InterPro" id="IPR037293">
    <property type="entry name" value="Gal_Oxidase_central_sf"/>
</dbReference>
<organism evidence="4 5">
    <name type="scientific">Glutinoglossum americanum</name>
    <dbReference type="NCBI Taxonomy" id="1670608"/>
    <lineage>
        <taxon>Eukaryota</taxon>
        <taxon>Fungi</taxon>
        <taxon>Dikarya</taxon>
        <taxon>Ascomycota</taxon>
        <taxon>Pezizomycotina</taxon>
        <taxon>Geoglossomycetes</taxon>
        <taxon>Geoglossales</taxon>
        <taxon>Geoglossaceae</taxon>
        <taxon>Glutinoglossum</taxon>
    </lineage>
</organism>
<evidence type="ECO:0000256" key="2">
    <source>
        <dbReference type="SAM" id="SignalP"/>
    </source>
</evidence>
<dbReference type="OrthoDB" id="2019572at2759"/>
<dbReference type="Gene3D" id="2.130.10.80">
    <property type="entry name" value="Galactose oxidase/kelch, beta-propeller"/>
    <property type="match status" value="1"/>
</dbReference>
<dbReference type="Pfam" id="PF00754">
    <property type="entry name" value="F5_F8_type_C"/>
    <property type="match status" value="2"/>
</dbReference>
<keyword evidence="5" id="KW-1185">Reference proteome</keyword>
<feature type="chain" id="PRO_5040175640" description="F5/8 type C domain-containing protein" evidence="2">
    <location>
        <begin position="23"/>
        <end position="786"/>
    </location>
</feature>
<dbReference type="SMART" id="SM00231">
    <property type="entry name" value="FA58C"/>
    <property type="match status" value="1"/>
</dbReference>
<dbReference type="PROSITE" id="PS50022">
    <property type="entry name" value="FA58C_3"/>
    <property type="match status" value="2"/>
</dbReference>
<feature type="signal peptide" evidence="2">
    <location>
        <begin position="1"/>
        <end position="22"/>
    </location>
</feature>
<dbReference type="Gene3D" id="2.60.120.260">
    <property type="entry name" value="Galactose-binding domain-like"/>
    <property type="match status" value="2"/>
</dbReference>
<dbReference type="Pfam" id="PF01344">
    <property type="entry name" value="Kelch_1"/>
    <property type="match status" value="1"/>
</dbReference>
<sequence>MVPTWMSSALLFVTLCGRVANARTVPFVPPPADLLAAERITLQPQALAAPIAGDALSRAGWTVATDSAQGTLVGANVLDGNTGSIWHTQWDPTNAPLPHTITIDMKTTSFVDGITYLPRQDGNSNGNIGQHQVFISTDGTNFNLVAFGTWLDDNSEKAADFETIPARYIRIVALTEAGGRGPWTSAAEINVFVSKKTSHHEAGGQRAQIALRSAISIEGITYLPRQDGNSNGNIGQYRVLVSTDGTSFNQVSTGTWTDDPTLKGSNFPSVNARFVRLVALTEAGGRGPWTSVAEINVAIPGAFVPPPNGKGQWGPTINFPLVPVAASVQPNTGKVVAWSSWSAKTFGGDGGLTVTALYDPATQRVTQRVVTNTGHDMFCPSISLDATGRTLVTGGDSSQKASIYTPTTDSWSSAANLRIPRGYHASTTCSDGRIFTIGGSWSGGEGGKNGEIYNPKTNVWSLLGSCPVAPMLTADAQGVYRADNHGWLFGWKSGSVFQAGPSRAMNWYGTGGSGSRQGAGNRASDADSMCGTAVMYDAVAGKILTLGGSPNYINSGATAAAHVITIGNPNTTPSVTRINDMSFSRIFHNSVVLPDGKVFVTGGQSVGAPFQDSNLQFTPELWDPATNQFTQLNPNSIPRVYHSFALLLLDGTVMSGGSGLCDTCSANHFDAQIFTPQYLLNADGTRATRPVINTVSSSNVVPGNTVTVTTNSAVTAMSLVRYGSATHTVNTDQRRIPLSLTTTGTNTYRFTIPNDYGIALPGYWMLFAMDSAGHPSVAKTILIRGP</sequence>
<dbReference type="InterPro" id="IPR011043">
    <property type="entry name" value="Gal_Oxase/kelch_b-propeller"/>
</dbReference>
<dbReference type="InterPro" id="IPR008979">
    <property type="entry name" value="Galactose-bd-like_sf"/>
</dbReference>
<dbReference type="Gene3D" id="2.60.40.10">
    <property type="entry name" value="Immunoglobulins"/>
    <property type="match status" value="1"/>
</dbReference>
<dbReference type="SUPFAM" id="SSF50965">
    <property type="entry name" value="Galactose oxidase, central domain"/>
    <property type="match status" value="1"/>
</dbReference>
<accession>A0A9P8IAE5</accession>
<comment type="caution">
    <text evidence="4">The sequence shown here is derived from an EMBL/GenBank/DDBJ whole genome shotgun (WGS) entry which is preliminary data.</text>
</comment>
<dbReference type="SMART" id="SM00612">
    <property type="entry name" value="Kelch"/>
    <property type="match status" value="3"/>
</dbReference>
<dbReference type="SUPFAM" id="SSF81296">
    <property type="entry name" value="E set domains"/>
    <property type="match status" value="1"/>
</dbReference>
<evidence type="ECO:0000313" key="5">
    <source>
        <dbReference type="Proteomes" id="UP000698800"/>
    </source>
</evidence>
<dbReference type="AlphaFoldDB" id="A0A9P8IAE5"/>
<dbReference type="Pfam" id="PF07250">
    <property type="entry name" value="Glyoxal_oxid_N"/>
    <property type="match status" value="1"/>
</dbReference>
<protein>
    <recommendedName>
        <fullName evidence="3">F5/8 type C domain-containing protein</fullName>
    </recommendedName>
</protein>
<dbReference type="Proteomes" id="UP000698800">
    <property type="component" value="Unassembled WGS sequence"/>
</dbReference>
<dbReference type="PANTHER" id="PTHR32208:SF68">
    <property type="entry name" value="GALACTOSE OXIDASE"/>
    <property type="match status" value="1"/>
</dbReference>
<evidence type="ECO:0000313" key="4">
    <source>
        <dbReference type="EMBL" id="KAH0542516.1"/>
    </source>
</evidence>
<dbReference type="InterPro" id="IPR000421">
    <property type="entry name" value="FA58C"/>
</dbReference>
<dbReference type="PANTHER" id="PTHR32208">
    <property type="entry name" value="SECRETED PROTEIN-RELATED"/>
    <property type="match status" value="1"/>
</dbReference>
<name>A0A9P8IAE5_9PEZI</name>
<reference evidence="4" key="1">
    <citation type="submission" date="2021-03" db="EMBL/GenBank/DDBJ databases">
        <title>Comparative genomics and phylogenomic investigation of the class Geoglossomycetes provide insights into ecological specialization and systematics.</title>
        <authorList>
            <person name="Melie T."/>
            <person name="Pirro S."/>
            <person name="Miller A.N."/>
            <person name="Quandt A."/>
        </authorList>
    </citation>
    <scope>NUCLEOTIDE SEQUENCE</scope>
    <source>
        <strain evidence="4">GBOQ0MN5Z8</strain>
    </source>
</reference>
<dbReference type="InterPro" id="IPR015202">
    <property type="entry name" value="GO-like_E_set"/>
</dbReference>